<feature type="coiled-coil region" evidence="1">
    <location>
        <begin position="540"/>
        <end position="600"/>
    </location>
</feature>
<dbReference type="AlphaFoldDB" id="A0A2N9IMW0"/>
<feature type="compositionally biased region" description="Polar residues" evidence="2">
    <location>
        <begin position="120"/>
        <end position="132"/>
    </location>
</feature>
<evidence type="ECO:0000259" key="3">
    <source>
        <dbReference type="Pfam" id="PF04782"/>
    </source>
</evidence>
<dbReference type="PANTHER" id="PTHR21450">
    <property type="entry name" value="PROTEIN ALTERED PHOSPHATE STARVATION RESPONSE 1"/>
    <property type="match status" value="1"/>
</dbReference>
<feature type="domain" description="DUF630" evidence="4">
    <location>
        <begin position="1"/>
        <end position="59"/>
    </location>
</feature>
<sequence length="655" mass="74668">MGCVTSRIEKDERLQICRERKKLMKQLVGFRGEFVDAQLGYLRALKNTGVTLRQFTESELLELETTSYGLAVPPSPPPPLPPAPPPPPPFSPDLRKFDESNRKEEVPQKESIEIEEDDSYTPSHPANHSSWDNIWETSEHSSSHHHYKNSEVVEQVEDEKWAETTTEFEEEDHKEEAVAKIVVNPLTEKPQPVQMVDDNSLTMGWYKDTVDASMISWRSKKTLEGIMKELDEYFLKASAGGKEIAVFMDVTGGDTFLLRGLDENKRKNSAKVFSALSWNWSSKSLQVTKEAVELSGSSEPCRVGAHCITLKKLYAAEQKLYKEMKEEEITKSEYARKSCLLEKQESDNNDWTKVQKTRSSVESLEADIVRLEDSISRICSSILELIDEELYPQLVALTSGLMQMWKTMYESHQVQSYISQRLDHLHDNPSTELSTDSRRQATAQLETEVTYWYNSFCKLIKYQREYVRTLSRWIQLTDRLADDHQRGGYASVVRSLCEAWQHALDTLPDKVTSEAIKSLLSAIRAVLLQQEEEYNLQKKSDKLEKRLQKEYDSLAEMEKKLEESFATTDTPSDLSPKHPLSMKRAKIEALKNQVESEKDKYLDAVQCTRTMTLNNLKTSLPNLFKALMGFSSASAQAIEAAHNHVKPGVSGDVAS</sequence>
<proteinExistence type="predicted"/>
<feature type="compositionally biased region" description="Pro residues" evidence="2">
    <location>
        <begin position="73"/>
        <end position="91"/>
    </location>
</feature>
<dbReference type="PANTHER" id="PTHR21450:SF21">
    <property type="entry name" value="REDUCTASE SUBUNIT C, PUTATIVE (DUF630 AND DUF632)-RELATED"/>
    <property type="match status" value="1"/>
</dbReference>
<dbReference type="Pfam" id="PF04783">
    <property type="entry name" value="DUF630"/>
    <property type="match status" value="1"/>
</dbReference>
<protein>
    <recommendedName>
        <fullName evidence="6">DUF632 domain-containing protein</fullName>
    </recommendedName>
</protein>
<accession>A0A2N9IMW0</accession>
<evidence type="ECO:0000259" key="4">
    <source>
        <dbReference type="Pfam" id="PF04783"/>
    </source>
</evidence>
<dbReference type="InterPro" id="IPR006867">
    <property type="entry name" value="DUF632"/>
</dbReference>
<evidence type="ECO:0008006" key="6">
    <source>
        <dbReference type="Google" id="ProtNLM"/>
    </source>
</evidence>
<name>A0A2N9IMW0_FAGSY</name>
<organism evidence="5">
    <name type="scientific">Fagus sylvatica</name>
    <name type="common">Beechnut</name>
    <dbReference type="NCBI Taxonomy" id="28930"/>
    <lineage>
        <taxon>Eukaryota</taxon>
        <taxon>Viridiplantae</taxon>
        <taxon>Streptophyta</taxon>
        <taxon>Embryophyta</taxon>
        <taxon>Tracheophyta</taxon>
        <taxon>Spermatophyta</taxon>
        <taxon>Magnoliopsida</taxon>
        <taxon>eudicotyledons</taxon>
        <taxon>Gunneridae</taxon>
        <taxon>Pentapetalae</taxon>
        <taxon>rosids</taxon>
        <taxon>fabids</taxon>
        <taxon>Fagales</taxon>
        <taxon>Fagaceae</taxon>
        <taxon>Fagus</taxon>
    </lineage>
</organism>
<dbReference type="Pfam" id="PF04782">
    <property type="entry name" value="DUF632"/>
    <property type="match status" value="1"/>
</dbReference>
<evidence type="ECO:0000256" key="1">
    <source>
        <dbReference type="SAM" id="Coils"/>
    </source>
</evidence>
<keyword evidence="1" id="KW-0175">Coiled coil</keyword>
<evidence type="ECO:0000256" key="2">
    <source>
        <dbReference type="SAM" id="MobiDB-lite"/>
    </source>
</evidence>
<dbReference type="EMBL" id="OIVN01006110">
    <property type="protein sequence ID" value="SPD25281.1"/>
    <property type="molecule type" value="Genomic_DNA"/>
</dbReference>
<gene>
    <name evidence="5" type="ORF">FSB_LOCUS53163</name>
</gene>
<feature type="region of interest" description="Disordered" evidence="2">
    <location>
        <begin position="68"/>
        <end position="132"/>
    </location>
</feature>
<feature type="domain" description="DUF632" evidence="3">
    <location>
        <begin position="223"/>
        <end position="524"/>
    </location>
</feature>
<feature type="compositionally biased region" description="Basic and acidic residues" evidence="2">
    <location>
        <begin position="93"/>
        <end position="112"/>
    </location>
</feature>
<reference evidence="5" key="1">
    <citation type="submission" date="2018-02" db="EMBL/GenBank/DDBJ databases">
        <authorList>
            <person name="Cohen D.B."/>
            <person name="Kent A.D."/>
        </authorList>
    </citation>
    <scope>NUCLEOTIDE SEQUENCE</scope>
</reference>
<dbReference type="InterPro" id="IPR006868">
    <property type="entry name" value="DUF630"/>
</dbReference>
<evidence type="ECO:0000313" key="5">
    <source>
        <dbReference type="EMBL" id="SPD25281.1"/>
    </source>
</evidence>